<feature type="modified residue" description="4-aspartylphosphate" evidence="6">
    <location>
        <position position="744"/>
    </location>
</feature>
<dbReference type="InterPro" id="IPR036097">
    <property type="entry name" value="HisK_dim/P_sf"/>
</dbReference>
<evidence type="ECO:0000259" key="8">
    <source>
        <dbReference type="PROSITE" id="PS50109"/>
    </source>
</evidence>
<evidence type="ECO:0000256" key="1">
    <source>
        <dbReference type="ARBA" id="ARBA00000085"/>
    </source>
</evidence>
<keyword evidence="4" id="KW-0808">Transferase</keyword>
<proteinExistence type="predicted"/>
<reference evidence="10" key="1">
    <citation type="journal article" date="2016" name="Front. Microbiol.">
        <title>Genome Sequence of the Piezophilic, Mesophilic Sulfate-Reducing Bacterium Desulfovibrio indicus J2T.</title>
        <authorList>
            <person name="Cao J."/>
            <person name="Maignien L."/>
            <person name="Shao Z."/>
            <person name="Alain K."/>
            <person name="Jebbar M."/>
        </authorList>
    </citation>
    <scope>NUCLEOTIDE SEQUENCE</scope>
    <source>
        <strain evidence="10">JCM 32048</strain>
    </source>
</reference>
<dbReference type="Gene3D" id="1.10.287.130">
    <property type="match status" value="1"/>
</dbReference>
<evidence type="ECO:0000259" key="9">
    <source>
        <dbReference type="PROSITE" id="PS50110"/>
    </source>
</evidence>
<comment type="catalytic activity">
    <reaction evidence="1">
        <text>ATP + protein L-histidine = ADP + protein N-phospho-L-histidine.</text>
        <dbReference type="EC" id="2.7.13.3"/>
    </reaction>
</comment>
<dbReference type="InterPro" id="IPR001789">
    <property type="entry name" value="Sig_transdc_resp-reg_receiver"/>
</dbReference>
<dbReference type="InterPro" id="IPR005467">
    <property type="entry name" value="His_kinase_dom"/>
</dbReference>
<dbReference type="InterPro" id="IPR003018">
    <property type="entry name" value="GAF"/>
</dbReference>
<comment type="caution">
    <text evidence="10">The sequence shown here is derived from an EMBL/GenBank/DDBJ whole genome shotgun (WGS) entry which is preliminary data.</text>
</comment>
<feature type="transmembrane region" description="Helical" evidence="7">
    <location>
        <begin position="242"/>
        <end position="262"/>
    </location>
</feature>
<keyword evidence="3 6" id="KW-0597">Phosphoprotein</keyword>
<name>A0AA37HJ22_9HYPH</name>
<dbReference type="Gene3D" id="3.30.565.10">
    <property type="entry name" value="Histidine kinase-like ATPase, C-terminal domain"/>
    <property type="match status" value="1"/>
</dbReference>
<evidence type="ECO:0000256" key="3">
    <source>
        <dbReference type="ARBA" id="ARBA00022553"/>
    </source>
</evidence>
<keyword evidence="7" id="KW-0472">Membrane</keyword>
<dbReference type="SUPFAM" id="SSF55874">
    <property type="entry name" value="ATPase domain of HSP90 chaperone/DNA topoisomerase II/histidine kinase"/>
    <property type="match status" value="1"/>
</dbReference>
<dbReference type="PANTHER" id="PTHR43065:SF42">
    <property type="entry name" value="TWO-COMPONENT SENSOR PPRA"/>
    <property type="match status" value="1"/>
</dbReference>
<organism evidence="10 11">
    <name type="scientific">Methylobacterium frigidaeris</name>
    <dbReference type="NCBI Taxonomy" id="2038277"/>
    <lineage>
        <taxon>Bacteria</taxon>
        <taxon>Pseudomonadati</taxon>
        <taxon>Pseudomonadota</taxon>
        <taxon>Alphaproteobacteria</taxon>
        <taxon>Hyphomicrobiales</taxon>
        <taxon>Methylobacteriaceae</taxon>
        <taxon>Methylobacterium</taxon>
    </lineage>
</organism>
<keyword evidence="7" id="KW-1133">Transmembrane helix</keyword>
<dbReference type="PANTHER" id="PTHR43065">
    <property type="entry name" value="SENSOR HISTIDINE KINASE"/>
    <property type="match status" value="1"/>
</dbReference>
<dbReference type="InterPro" id="IPR003661">
    <property type="entry name" value="HisK_dim/P_dom"/>
</dbReference>
<evidence type="ECO:0000256" key="2">
    <source>
        <dbReference type="ARBA" id="ARBA00012438"/>
    </source>
</evidence>
<dbReference type="RefSeq" id="WP_238193495.1">
    <property type="nucleotide sequence ID" value="NZ_BPQJ01000065.1"/>
</dbReference>
<dbReference type="NCBIfam" id="NF010411">
    <property type="entry name" value="PRK13837.1"/>
    <property type="match status" value="1"/>
</dbReference>
<dbReference type="PROSITE" id="PS50109">
    <property type="entry name" value="HIS_KIN"/>
    <property type="match status" value="1"/>
</dbReference>
<dbReference type="Pfam" id="PF02518">
    <property type="entry name" value="HATPase_c"/>
    <property type="match status" value="1"/>
</dbReference>
<keyword evidence="7" id="KW-0812">Transmembrane</keyword>
<dbReference type="Gene3D" id="3.40.50.2300">
    <property type="match status" value="1"/>
</dbReference>
<dbReference type="InterPro" id="IPR003594">
    <property type="entry name" value="HATPase_dom"/>
</dbReference>
<dbReference type="Pfam" id="PF19443">
    <property type="entry name" value="DAHL"/>
    <property type="match status" value="1"/>
</dbReference>
<dbReference type="SMART" id="SM00388">
    <property type="entry name" value="HisKA"/>
    <property type="match status" value="1"/>
</dbReference>
<dbReference type="Pfam" id="PF01590">
    <property type="entry name" value="GAF"/>
    <property type="match status" value="1"/>
</dbReference>
<evidence type="ECO:0000256" key="6">
    <source>
        <dbReference type="PROSITE-ProRule" id="PRU00169"/>
    </source>
</evidence>
<protein>
    <recommendedName>
        <fullName evidence="2">histidine kinase</fullName>
        <ecNumber evidence="2">2.7.13.3</ecNumber>
    </recommendedName>
</protein>
<feature type="domain" description="Histidine kinase" evidence="8">
    <location>
        <begin position="459"/>
        <end position="681"/>
    </location>
</feature>
<dbReference type="SUPFAM" id="SSF52172">
    <property type="entry name" value="CheY-like"/>
    <property type="match status" value="1"/>
</dbReference>
<evidence type="ECO:0000256" key="7">
    <source>
        <dbReference type="SAM" id="Phobius"/>
    </source>
</evidence>
<dbReference type="AlphaFoldDB" id="A0AA37HJ22"/>
<dbReference type="InterPro" id="IPR029016">
    <property type="entry name" value="GAF-like_dom_sf"/>
</dbReference>
<dbReference type="SMART" id="SM00387">
    <property type="entry name" value="HATPase_c"/>
    <property type="match status" value="1"/>
</dbReference>
<dbReference type="InterPro" id="IPR011006">
    <property type="entry name" value="CheY-like_superfamily"/>
</dbReference>
<gene>
    <name evidence="10" type="primary">virA_2</name>
    <name evidence="10" type="ORF">MPEAHAMD_6654</name>
</gene>
<dbReference type="Proteomes" id="UP001055286">
    <property type="component" value="Unassembled WGS sequence"/>
</dbReference>
<keyword evidence="5" id="KW-0418">Kinase</keyword>
<sequence>MRLTAQAAVLGASLAALLTWLMINGKGEMDAAYVRSQRLVDAIALAESRMQHDVLRARTGLLRNYDPIVARLREIEAALAELRLESRPDDGEMRALSETIAQEGRMVERFKTGNALVQNSLAYFDSLSDRLSESGTGPGLAHAIAALQIRVSELARDASPMRITEIDTRLDALAAGPHPAELAPDIAAIVLHGRQLLDLLPQVDAASRLLPAWSSEQARQALLDARRALRDQRQARADDFRLALYAAALVLLALVVRVGLLMRAGTMVLRRTIAFQIVVARAANRFLASQPDEISARIVEFLAMMGDGLGTDHGYVLMLDGTDAVYLWNRPGRPPPCGWPEAQRALIPDIIAAPDDHLFVETAERTLPPALRQALAVRGVVAWSCVRLRRGERVVGVMCFERRTAWPTWLRHSGGLLQIGADSFGAALERQHVWAERREIEAALRRAQRLEAIGTFASGVAHNFNNVLNVVLGHAEIAADALPANPQRAAEQVALLVQAGGRARDIAGQILDYGRRGGSTQRTSSVDAIVTETVSQIRTSTASPTAIRLAGTAGGAIVGGEPAQLQQVIHNLIRNAVQASAPGEAVEVRLEPVRLTEARTLSHGCLQPGTYVRIGVVDAGCGMDETTLARIFEPFFSTRPAGTGLGLATAFEFVQEQDGAFDVRSALGEGSAFDVWLPVIPQAGRRVSAAGGTVMIVGSTRASVQEDEETLAALGYEPVGYADPDAALTALRTNPERFDLLIVDYRLPGLPGHAFARRAAALLSRPIVLSLSASDTVRPDVLSAIPVVDVTRRPWRSSALALTLQRHLVPEARRAAPRPEVAEV</sequence>
<dbReference type="SUPFAM" id="SSF47384">
    <property type="entry name" value="Homodimeric domain of signal transducing histidine kinase"/>
    <property type="match status" value="1"/>
</dbReference>
<reference evidence="10" key="2">
    <citation type="submission" date="2021-08" db="EMBL/GenBank/DDBJ databases">
        <authorList>
            <person name="Tani A."/>
            <person name="Ola A."/>
            <person name="Ogura Y."/>
            <person name="Katsura K."/>
            <person name="Hayashi T."/>
        </authorList>
    </citation>
    <scope>NUCLEOTIDE SEQUENCE</scope>
    <source>
        <strain evidence="10">JCM 32048</strain>
    </source>
</reference>
<dbReference type="PROSITE" id="PS50110">
    <property type="entry name" value="RESPONSE_REGULATORY"/>
    <property type="match status" value="1"/>
</dbReference>
<dbReference type="GO" id="GO:0000155">
    <property type="term" value="F:phosphorelay sensor kinase activity"/>
    <property type="evidence" value="ECO:0007669"/>
    <property type="project" value="InterPro"/>
</dbReference>
<evidence type="ECO:0000313" key="10">
    <source>
        <dbReference type="EMBL" id="GJD66456.1"/>
    </source>
</evidence>
<dbReference type="EC" id="2.7.13.3" evidence="2"/>
<dbReference type="SUPFAM" id="SSF55781">
    <property type="entry name" value="GAF domain-like"/>
    <property type="match status" value="1"/>
</dbReference>
<dbReference type="InterPro" id="IPR045812">
    <property type="entry name" value="DAHL"/>
</dbReference>
<accession>A0AA37HJ22</accession>
<dbReference type="PRINTS" id="PR00344">
    <property type="entry name" value="BCTRLSENSOR"/>
</dbReference>
<feature type="domain" description="Response regulatory" evidence="9">
    <location>
        <begin position="693"/>
        <end position="808"/>
    </location>
</feature>
<dbReference type="Gene3D" id="3.30.450.40">
    <property type="match status" value="1"/>
</dbReference>
<dbReference type="InterPro" id="IPR004358">
    <property type="entry name" value="Sig_transdc_His_kin-like_C"/>
</dbReference>
<dbReference type="SMART" id="SM00065">
    <property type="entry name" value="GAF"/>
    <property type="match status" value="1"/>
</dbReference>
<dbReference type="EMBL" id="BPQJ01000065">
    <property type="protein sequence ID" value="GJD66456.1"/>
    <property type="molecule type" value="Genomic_DNA"/>
</dbReference>
<keyword evidence="11" id="KW-1185">Reference proteome</keyword>
<evidence type="ECO:0000256" key="5">
    <source>
        <dbReference type="ARBA" id="ARBA00022777"/>
    </source>
</evidence>
<evidence type="ECO:0000313" key="11">
    <source>
        <dbReference type="Proteomes" id="UP001055286"/>
    </source>
</evidence>
<dbReference type="InterPro" id="IPR036890">
    <property type="entry name" value="HATPase_C_sf"/>
</dbReference>
<evidence type="ECO:0000256" key="4">
    <source>
        <dbReference type="ARBA" id="ARBA00022679"/>
    </source>
</evidence>